<feature type="region of interest" description="Disordered" evidence="2">
    <location>
        <begin position="1159"/>
        <end position="1204"/>
    </location>
</feature>
<feature type="compositionally biased region" description="Polar residues" evidence="2">
    <location>
        <begin position="473"/>
        <end position="487"/>
    </location>
</feature>
<feature type="region of interest" description="Disordered" evidence="2">
    <location>
        <begin position="473"/>
        <end position="500"/>
    </location>
</feature>
<accession>A0ABQ5GTB4</accession>
<evidence type="ECO:0000313" key="3">
    <source>
        <dbReference type="EMBL" id="GJT78901.1"/>
    </source>
</evidence>
<feature type="compositionally biased region" description="Polar residues" evidence="2">
    <location>
        <begin position="1111"/>
        <end position="1121"/>
    </location>
</feature>
<feature type="compositionally biased region" description="Polar residues" evidence="2">
    <location>
        <begin position="548"/>
        <end position="567"/>
    </location>
</feature>
<feature type="region of interest" description="Disordered" evidence="2">
    <location>
        <begin position="314"/>
        <end position="437"/>
    </location>
</feature>
<dbReference type="CDD" id="cd09272">
    <property type="entry name" value="RNase_HI_RT_Ty1"/>
    <property type="match status" value="1"/>
</dbReference>
<keyword evidence="4" id="KW-1185">Reference proteome</keyword>
<dbReference type="PANTHER" id="PTHR11439">
    <property type="entry name" value="GAG-POL-RELATED RETROTRANSPOSON"/>
    <property type="match status" value="1"/>
</dbReference>
<feature type="coiled-coil region" evidence="1">
    <location>
        <begin position="165"/>
        <end position="213"/>
    </location>
</feature>
<organism evidence="3 4">
    <name type="scientific">Tanacetum coccineum</name>
    <dbReference type="NCBI Taxonomy" id="301880"/>
    <lineage>
        <taxon>Eukaryota</taxon>
        <taxon>Viridiplantae</taxon>
        <taxon>Streptophyta</taxon>
        <taxon>Embryophyta</taxon>
        <taxon>Tracheophyta</taxon>
        <taxon>Spermatophyta</taxon>
        <taxon>Magnoliopsida</taxon>
        <taxon>eudicotyledons</taxon>
        <taxon>Gunneridae</taxon>
        <taxon>Pentapetalae</taxon>
        <taxon>asterids</taxon>
        <taxon>campanulids</taxon>
        <taxon>Asterales</taxon>
        <taxon>Asteraceae</taxon>
        <taxon>Asteroideae</taxon>
        <taxon>Anthemideae</taxon>
        <taxon>Anthemidinae</taxon>
        <taxon>Tanacetum</taxon>
    </lineage>
</organism>
<feature type="compositionally biased region" description="Polar residues" evidence="2">
    <location>
        <begin position="415"/>
        <end position="428"/>
    </location>
</feature>
<feature type="compositionally biased region" description="Polar residues" evidence="2">
    <location>
        <begin position="358"/>
        <end position="380"/>
    </location>
</feature>
<sequence length="1382" mass="155705">MQKAVFKQQFEAFKISNSEGLEKGYDRFQQLLSQLEAHGAEVSTEDANHKFLRSLPSAWSNLAMTMRTNPEIDNLSIDDLYNNLRVFEQEIQGAPKTSSSAQNVAFVSTSKTGKGRRRSDGLLTLDDGIVNWGEHTEAEETNHALMAISSSNEVSLCSKTCIDSYNKLKTLCDEQMNQLGDQEAQILAYSQAVKKLEAQLVTSQKQQLSLNEKLAFQANEIHEKDEKLKRYRRIGMKAVKEKEQLQKIVDSWKDSSKNLWRLINSGMSSNDKLGLGFEIQSNDEVLSYEEEMNFSVFKCSKEDSIGKPLYSRFTTTNDFKGVPHPLSGDYTPKPQEEIDDSLYVYGKKGPQKPEISVSDDNSSEHSTCQSNDSEGSCGNTSEHSFETESESLSEPNEMSKSSYNLNAGRPKFNSVRPNINTGRTNINSGRPKVNAVSPKVNTVRSKQPVVCWGSAVKTSASYNWRTSRPNFNYSSGPTHIRTVNANGPQGRPKPAKAGAHDSFDMKTPSPAKGFACLIAKAKSIMRSKLWHRRRELEEIALKHLGTVPENNTTSTPSVNTGSQTVNTGRLDHDDSLMPELEIFHKPETGIFDEASYDVGWVQILGDNKSAIQTRKQSAEQIRSSLLFQSIQKAAKNKSQDQQPLFVCLLLSSGGNLKKMLKLYKMLVGGYKTYKKNLLFTVSSYNNCNHTPWDQLPLTKDEEDFDVDVHLYRSMIGSLMYLTASRPDIMYAVCVCSRFQVTPKTSHLNAVKRIFKYLKGKPNLGLWYPRESPFDLEAFSDSDYGGSNLDRKSTTGGCQFLGQRLISWQCKKQTIVATSTTEAEYVAAANCCGQVLWVQNQLLDYGFNFMNTKIHIDNESTICIVKNPVYHSKTKHIEIRHHFIRDCYEKKLISVEKIHTDLNVADLLTKPFDGPRFNYLVVSIEINATIDTIRYTISEASIRDSLQLEDATGITMLPNDELFEGMGQIGYPTDGTFTFWKSFFTPQWRYLVHHLLHCISSKSGGWDQFGSNIATALICLSTGRVYNFSKLIFDGMVANLKSKTKFLMYPRFLQMILNIQTENKHLYLAVSLTKKIFGNMKRGFRGAPRPLLPSMLLVATNPNAGQEHAAVAQSQPSSSTPQGRRLSEKIDYEKRCLKLGFHEEADIGVNKLITAEGVSTGSTKLSTGSEQVSTVGDKKSTSSDDKGQREGKAPMIIEEAPKKSKEQVLQEEASLAEAIRLDTLQKEEVAKQVHLDSLLAQRIAEEEELNEQQKKRKAQVHMLGSEVQGEDFAKKMVELVNQRKKYFAEERARAKRNKPMTQSQLKTYMMNYLKNQGTWKLSQLKNLSFEKVKNEFNKLVKQVESFAPINFEATKANLKRFGEELQTKTPKRLKDDEDVEKGC</sequence>
<feature type="region of interest" description="Disordered" evidence="2">
    <location>
        <begin position="547"/>
        <end position="571"/>
    </location>
</feature>
<dbReference type="PANTHER" id="PTHR11439:SF495">
    <property type="entry name" value="REVERSE TRANSCRIPTASE, RNA-DEPENDENT DNA POLYMERASE-RELATED"/>
    <property type="match status" value="1"/>
</dbReference>
<dbReference type="Pfam" id="PF14223">
    <property type="entry name" value="Retrotran_gag_2"/>
    <property type="match status" value="1"/>
</dbReference>
<feature type="region of interest" description="Disordered" evidence="2">
    <location>
        <begin position="1105"/>
        <end position="1126"/>
    </location>
</feature>
<gene>
    <name evidence="3" type="ORF">Tco_1045626</name>
</gene>
<evidence type="ECO:0000313" key="4">
    <source>
        <dbReference type="Proteomes" id="UP001151760"/>
    </source>
</evidence>
<feature type="compositionally biased region" description="Basic and acidic residues" evidence="2">
    <location>
        <begin position="1175"/>
        <end position="1191"/>
    </location>
</feature>
<proteinExistence type="predicted"/>
<reference evidence="3" key="1">
    <citation type="journal article" date="2022" name="Int. J. Mol. Sci.">
        <title>Draft Genome of Tanacetum Coccineum: Genomic Comparison of Closely Related Tanacetum-Family Plants.</title>
        <authorList>
            <person name="Yamashiro T."/>
            <person name="Shiraishi A."/>
            <person name="Nakayama K."/>
            <person name="Satake H."/>
        </authorList>
    </citation>
    <scope>NUCLEOTIDE SEQUENCE</scope>
</reference>
<name>A0ABQ5GTB4_9ASTR</name>
<feature type="compositionally biased region" description="Polar residues" evidence="2">
    <location>
        <begin position="1159"/>
        <end position="1173"/>
    </location>
</feature>
<reference evidence="3" key="2">
    <citation type="submission" date="2022-01" db="EMBL/GenBank/DDBJ databases">
        <authorList>
            <person name="Yamashiro T."/>
            <person name="Shiraishi A."/>
            <person name="Satake H."/>
            <person name="Nakayama K."/>
        </authorList>
    </citation>
    <scope>NUCLEOTIDE SEQUENCE</scope>
</reference>
<evidence type="ECO:0000256" key="2">
    <source>
        <dbReference type="SAM" id="MobiDB-lite"/>
    </source>
</evidence>
<comment type="caution">
    <text evidence="3">The sequence shown here is derived from an EMBL/GenBank/DDBJ whole genome shotgun (WGS) entry which is preliminary data.</text>
</comment>
<dbReference type="Proteomes" id="UP001151760">
    <property type="component" value="Unassembled WGS sequence"/>
</dbReference>
<keyword evidence="1" id="KW-0175">Coiled coil</keyword>
<dbReference type="EMBL" id="BQNB010018845">
    <property type="protein sequence ID" value="GJT78901.1"/>
    <property type="molecule type" value="Genomic_DNA"/>
</dbReference>
<protein>
    <submittedName>
        <fullName evidence="3">Uncharacterized protein</fullName>
    </submittedName>
</protein>
<feature type="compositionally biased region" description="Polar residues" evidence="2">
    <location>
        <begin position="396"/>
        <end position="405"/>
    </location>
</feature>
<evidence type="ECO:0000256" key="1">
    <source>
        <dbReference type="SAM" id="Coils"/>
    </source>
</evidence>